<protein>
    <submittedName>
        <fullName evidence="1">Uncharacterized protein</fullName>
    </submittedName>
</protein>
<proteinExistence type="predicted"/>
<gene>
    <name evidence="1" type="ORF">CYPRO_1278</name>
</gene>
<dbReference type="Proteomes" id="UP000254808">
    <property type="component" value="Chromosome"/>
</dbReference>
<keyword evidence="2" id="KW-1185">Reference proteome</keyword>
<organism evidence="1 2">
    <name type="scientific">Cyclonatronum proteinivorum</name>
    <dbReference type="NCBI Taxonomy" id="1457365"/>
    <lineage>
        <taxon>Bacteria</taxon>
        <taxon>Pseudomonadati</taxon>
        <taxon>Balneolota</taxon>
        <taxon>Balneolia</taxon>
        <taxon>Balneolales</taxon>
        <taxon>Cyclonatronaceae</taxon>
        <taxon>Cyclonatronum</taxon>
    </lineage>
</organism>
<evidence type="ECO:0000313" key="1">
    <source>
        <dbReference type="EMBL" id="AXJ00535.1"/>
    </source>
</evidence>
<evidence type="ECO:0000313" key="2">
    <source>
        <dbReference type="Proteomes" id="UP000254808"/>
    </source>
</evidence>
<dbReference type="EMBL" id="CP027806">
    <property type="protein sequence ID" value="AXJ00535.1"/>
    <property type="molecule type" value="Genomic_DNA"/>
</dbReference>
<reference evidence="1 2" key="1">
    <citation type="submission" date="2018-03" db="EMBL/GenBank/DDBJ databases">
        <title>Phenotypic and genomic properties of Cyclonatronum proteinivorum gen. nov., sp. nov., a haloalkaliphilic bacteroidete from soda lakes possessing Na+-translocating rhodopsin.</title>
        <authorList>
            <person name="Toshchakov S.V."/>
            <person name="Korzhenkov A."/>
            <person name="Samarov N.I."/>
            <person name="Kublanov I.V."/>
            <person name="Muntyan M.S."/>
            <person name="Sorokin D.Y."/>
        </authorList>
    </citation>
    <scope>NUCLEOTIDE SEQUENCE [LARGE SCALE GENOMIC DNA]</scope>
    <source>
        <strain evidence="1 2">Omega</strain>
    </source>
</reference>
<sequence length="130" mass="14669">MCLDAFILIIVGFKFSQSSHLKVNAMNQQPIPKGLHVYRNESSPAHTDPEGSRTRVAAEICCDLVLRQAHNIEACLGWFDPFRVDVMGEDIVFYKHKTLSESLLFEASCLLAICNFRNVSRCVYFNISGI</sequence>
<accession>A0A345UJ83</accession>
<name>A0A345UJ83_9BACT</name>
<dbReference type="AlphaFoldDB" id="A0A345UJ83"/>
<dbReference type="KEGG" id="cprv:CYPRO_1278"/>